<feature type="transmembrane region" description="Helical" evidence="1">
    <location>
        <begin position="47"/>
        <end position="67"/>
    </location>
</feature>
<keyword evidence="1" id="KW-0812">Transmembrane</keyword>
<dbReference type="Proteomes" id="UP001175211">
    <property type="component" value="Unassembled WGS sequence"/>
</dbReference>
<feature type="transmembrane region" description="Helical" evidence="1">
    <location>
        <begin position="79"/>
        <end position="101"/>
    </location>
</feature>
<proteinExistence type="predicted"/>
<comment type="caution">
    <text evidence="2">The sequence shown here is derived from an EMBL/GenBank/DDBJ whole genome shotgun (WGS) entry which is preliminary data.</text>
</comment>
<dbReference type="AlphaFoldDB" id="A0AA39N798"/>
<sequence>MSMDTHTIRAVVAVFNCLQLLGLTLLLVVLMPALFSARVRRMRTWHTMIISGIVYDLCYMLLMIPGQQFGPPPSFALCLFQSCLIYGAPVLLVSFCLAFLVEVRLSFRKSYHLVHALTSRWYKVFLALSYAIYGRSLALSARTQTLLLLAVPSFIYMVVFFTTLLIGLQQRESIELDQWRLYCHSTATSPTLITATIVLVETSIMIILEVFMAVILWKTRRRLGSTGTDDNLSSIFPPSLFFRFLAFAIYVICTIVISASILPYPTGNSPFWKMSLTTPPIGMALSFGIQKDIIAFYWHRQSDRVEGDRLI</sequence>
<evidence type="ECO:0000313" key="3">
    <source>
        <dbReference type="Proteomes" id="UP001175211"/>
    </source>
</evidence>
<feature type="transmembrane region" description="Helical" evidence="1">
    <location>
        <begin position="240"/>
        <end position="264"/>
    </location>
</feature>
<feature type="transmembrane region" description="Helical" evidence="1">
    <location>
        <begin position="145"/>
        <end position="168"/>
    </location>
</feature>
<keyword evidence="3" id="KW-1185">Reference proteome</keyword>
<keyword evidence="1" id="KW-1133">Transmembrane helix</keyword>
<name>A0AA39N798_ARMTA</name>
<organism evidence="2 3">
    <name type="scientific">Armillaria tabescens</name>
    <name type="common">Ringless honey mushroom</name>
    <name type="synonym">Agaricus tabescens</name>
    <dbReference type="NCBI Taxonomy" id="1929756"/>
    <lineage>
        <taxon>Eukaryota</taxon>
        <taxon>Fungi</taxon>
        <taxon>Dikarya</taxon>
        <taxon>Basidiomycota</taxon>
        <taxon>Agaricomycotina</taxon>
        <taxon>Agaricomycetes</taxon>
        <taxon>Agaricomycetidae</taxon>
        <taxon>Agaricales</taxon>
        <taxon>Marasmiineae</taxon>
        <taxon>Physalacriaceae</taxon>
        <taxon>Desarmillaria</taxon>
    </lineage>
</organism>
<keyword evidence="1" id="KW-0472">Membrane</keyword>
<accession>A0AA39N798</accession>
<dbReference type="GeneID" id="85364275"/>
<feature type="transmembrane region" description="Helical" evidence="1">
    <location>
        <begin position="113"/>
        <end position="133"/>
    </location>
</feature>
<evidence type="ECO:0000313" key="2">
    <source>
        <dbReference type="EMBL" id="KAK0460158.1"/>
    </source>
</evidence>
<protein>
    <submittedName>
        <fullName evidence="2">Uncharacterized protein</fullName>
    </submittedName>
</protein>
<reference evidence="2" key="1">
    <citation type="submission" date="2023-06" db="EMBL/GenBank/DDBJ databases">
        <authorList>
            <consortium name="Lawrence Berkeley National Laboratory"/>
            <person name="Ahrendt S."/>
            <person name="Sahu N."/>
            <person name="Indic B."/>
            <person name="Wong-Bajracharya J."/>
            <person name="Merenyi Z."/>
            <person name="Ke H.-M."/>
            <person name="Monk M."/>
            <person name="Kocsube S."/>
            <person name="Drula E."/>
            <person name="Lipzen A."/>
            <person name="Balint B."/>
            <person name="Henrissat B."/>
            <person name="Andreopoulos B."/>
            <person name="Martin F.M."/>
            <person name="Harder C.B."/>
            <person name="Rigling D."/>
            <person name="Ford K.L."/>
            <person name="Foster G.D."/>
            <person name="Pangilinan J."/>
            <person name="Papanicolaou A."/>
            <person name="Barry K."/>
            <person name="LaButti K."/>
            <person name="Viragh M."/>
            <person name="Koriabine M."/>
            <person name="Yan M."/>
            <person name="Riley R."/>
            <person name="Champramary S."/>
            <person name="Plett K.L."/>
            <person name="Tsai I.J."/>
            <person name="Slot J."/>
            <person name="Sipos G."/>
            <person name="Plett J."/>
            <person name="Nagy L.G."/>
            <person name="Grigoriev I.V."/>
        </authorList>
    </citation>
    <scope>NUCLEOTIDE SEQUENCE</scope>
    <source>
        <strain evidence="2">CCBAS 213</strain>
    </source>
</reference>
<evidence type="ECO:0000256" key="1">
    <source>
        <dbReference type="SAM" id="Phobius"/>
    </source>
</evidence>
<gene>
    <name evidence="2" type="ORF">EV420DRAFT_1763092</name>
</gene>
<dbReference type="RefSeq" id="XP_060332284.1">
    <property type="nucleotide sequence ID" value="XM_060480727.1"/>
</dbReference>
<dbReference type="EMBL" id="JAUEPS010000013">
    <property type="protein sequence ID" value="KAK0460158.1"/>
    <property type="molecule type" value="Genomic_DNA"/>
</dbReference>
<feature type="transmembrane region" description="Helical" evidence="1">
    <location>
        <begin position="189"/>
        <end position="217"/>
    </location>
</feature>
<feature type="transmembrane region" description="Helical" evidence="1">
    <location>
        <begin position="12"/>
        <end position="35"/>
    </location>
</feature>